<evidence type="ECO:0000256" key="2">
    <source>
        <dbReference type="ARBA" id="ARBA00022737"/>
    </source>
</evidence>
<dbReference type="PRINTS" id="PR01185">
    <property type="entry name" value="INTEGRINA"/>
</dbReference>
<evidence type="ECO:0000256" key="1">
    <source>
        <dbReference type="ARBA" id="ARBA00022729"/>
    </source>
</evidence>
<keyword evidence="2" id="KW-0677">Repeat</keyword>
<dbReference type="Pfam" id="PF13517">
    <property type="entry name" value="FG-GAP_3"/>
    <property type="match status" value="2"/>
</dbReference>
<reference evidence="5" key="1">
    <citation type="submission" date="2020-04" db="EMBL/GenBank/DDBJ databases">
        <authorList>
            <person name="Zhang T."/>
        </authorList>
    </citation>
    <scope>NUCLEOTIDE SEQUENCE</scope>
    <source>
        <strain evidence="5">HKST-UBA02</strain>
    </source>
</reference>
<dbReference type="InterPro" id="IPR026444">
    <property type="entry name" value="Secre_tail"/>
</dbReference>
<evidence type="ECO:0000313" key="5">
    <source>
        <dbReference type="EMBL" id="MCA9758707.1"/>
    </source>
</evidence>
<dbReference type="Pfam" id="PF01839">
    <property type="entry name" value="FG-GAP"/>
    <property type="match status" value="6"/>
</dbReference>
<evidence type="ECO:0000256" key="3">
    <source>
        <dbReference type="ARBA" id="ARBA00023180"/>
    </source>
</evidence>
<proteinExistence type="predicted"/>
<dbReference type="NCBIfam" id="TIGR04183">
    <property type="entry name" value="Por_Secre_tail"/>
    <property type="match status" value="1"/>
</dbReference>
<dbReference type="EMBL" id="JAGQHS010000202">
    <property type="protein sequence ID" value="MCA9758707.1"/>
    <property type="molecule type" value="Genomic_DNA"/>
</dbReference>
<dbReference type="Proteomes" id="UP000739538">
    <property type="component" value="Unassembled WGS sequence"/>
</dbReference>
<dbReference type="PANTHER" id="PTHR23220">
    <property type="entry name" value="INTEGRIN ALPHA"/>
    <property type="match status" value="1"/>
</dbReference>
<gene>
    <name evidence="5" type="ORF">KDA27_23140</name>
</gene>
<dbReference type="GO" id="GO:0009897">
    <property type="term" value="C:external side of plasma membrane"/>
    <property type="evidence" value="ECO:0007669"/>
    <property type="project" value="TreeGrafter"/>
</dbReference>
<accession>A0A956SFF1</accession>
<dbReference type="SMART" id="SM00191">
    <property type="entry name" value="Int_alpha"/>
    <property type="match status" value="12"/>
</dbReference>
<dbReference type="InterPro" id="IPR013517">
    <property type="entry name" value="FG-GAP"/>
</dbReference>
<dbReference type="InterPro" id="IPR028994">
    <property type="entry name" value="Integrin_alpha_N"/>
</dbReference>
<evidence type="ECO:0000313" key="6">
    <source>
        <dbReference type="Proteomes" id="UP000739538"/>
    </source>
</evidence>
<dbReference type="GO" id="GO:0005178">
    <property type="term" value="F:integrin binding"/>
    <property type="evidence" value="ECO:0007669"/>
    <property type="project" value="TreeGrafter"/>
</dbReference>
<dbReference type="GO" id="GO:0033627">
    <property type="term" value="P:cell adhesion mediated by integrin"/>
    <property type="evidence" value="ECO:0007669"/>
    <property type="project" value="TreeGrafter"/>
</dbReference>
<reference evidence="5" key="2">
    <citation type="journal article" date="2021" name="Microbiome">
        <title>Successional dynamics and alternative stable states in a saline activated sludge microbial community over 9 years.</title>
        <authorList>
            <person name="Wang Y."/>
            <person name="Ye J."/>
            <person name="Ju F."/>
            <person name="Liu L."/>
            <person name="Boyd J.A."/>
            <person name="Deng Y."/>
            <person name="Parks D.H."/>
            <person name="Jiang X."/>
            <person name="Yin X."/>
            <person name="Woodcroft B.J."/>
            <person name="Tyson G.W."/>
            <person name="Hugenholtz P."/>
            <person name="Polz M.F."/>
            <person name="Zhang T."/>
        </authorList>
    </citation>
    <scope>NUCLEOTIDE SEQUENCE</scope>
    <source>
        <strain evidence="5">HKST-UBA02</strain>
    </source>
</reference>
<keyword evidence="1" id="KW-0732">Signal</keyword>
<dbReference type="GO" id="GO:0098609">
    <property type="term" value="P:cell-cell adhesion"/>
    <property type="evidence" value="ECO:0007669"/>
    <property type="project" value="TreeGrafter"/>
</dbReference>
<dbReference type="GO" id="GO:0007160">
    <property type="term" value="P:cell-matrix adhesion"/>
    <property type="evidence" value="ECO:0007669"/>
    <property type="project" value="TreeGrafter"/>
</dbReference>
<name>A0A956SFF1_UNCEI</name>
<keyword evidence="3" id="KW-0325">Glycoprotein</keyword>
<dbReference type="InterPro" id="IPR013519">
    <property type="entry name" value="Int_alpha_beta-p"/>
</dbReference>
<evidence type="ECO:0000256" key="4">
    <source>
        <dbReference type="SAM" id="MobiDB-lite"/>
    </source>
</evidence>
<comment type="caution">
    <text evidence="5">The sequence shown here is derived from an EMBL/GenBank/DDBJ whole genome shotgun (WGS) entry which is preliminary data.</text>
</comment>
<organism evidence="5 6">
    <name type="scientific">Eiseniibacteriota bacterium</name>
    <dbReference type="NCBI Taxonomy" id="2212470"/>
    <lineage>
        <taxon>Bacteria</taxon>
        <taxon>Candidatus Eiseniibacteriota</taxon>
    </lineage>
</organism>
<dbReference type="PANTHER" id="PTHR23220:SF122">
    <property type="entry name" value="INTEGRIN ALPHA-PS1"/>
    <property type="match status" value="1"/>
</dbReference>
<dbReference type="GO" id="GO:0007229">
    <property type="term" value="P:integrin-mediated signaling pathway"/>
    <property type="evidence" value="ECO:0007669"/>
    <property type="project" value="TreeGrafter"/>
</dbReference>
<sequence length="1129" mass="116047">MSPGNRSIRARVGNGNDAEPGTGNRGVRLGPAVSPSVGWSKRTLGLASWRRSIGPWVLAITGLLSIPFVASAELWRDGATFLFSAEQSGARTGHVVGSAGDVNGDGFSDVLVTAPDFSNGQANEGRVYLFLGGPHGHGATPDWQAEGDKESAHFGESACTLGDVNGDGFDDIAIGAPDLETEGGGAVLVWLGGANGLGPNGTPDNADWRANGRDPGARFGFAVAYVGDVDGDGFDDLAVGEPFGGGAGSGQISLFLGSSQGLREDASAVIEGQQTGDEFGTSVSGGDVNADGRSDIVVGSPGVSLGRIDLFLGDGSGALTPAFTTTGQQVGSRFGDSIAFVGDMNGDRFGEIAVGAPSWDAVPGSEIDNGAIFVYQGSSSGVASNVPLFVAVDDLRGSRMGTGLGTGGDLDGDGRADLVYGAPGHDSALAGGNAGACFVAATQADGLLPKEMTAAGSAPGFGTCCLSAGDVNGDGFSDLVVAHEDEVELWYGSYRRHEQAAVPTQVLVGEQTGSLGKSMAWLDVNGDGRSDLVASGAHQFGSGFRAGMALYIAGPDGLPSTPDEWVTDLLSLRPSYGASIDRAGDVNGDGYDDVIVSAPSNGSQVTSAAFLHFGGPDGFFPLAEWEVTGTDLFAWSVSGCGDVNADGFADVVVGSPDENTVYAYYGGPDGPSELPDWSYVGTEGTTAVTGATVEGGGDLNGDGFSDLAVVALAETGRQVLLFYGSASGLSEGPVHVLQVAAGTSSIEVRLAMDGDVDGDGRSDLLVGDPSFVTGPLIGRAGVWFGRTGTYPAQMDLVWTPTDTDVAFGRAVAYVGDLDPDGRTDFAVSQFSEFGEGKVFVYQSSHEDFVSESPGIRLLTYGDTDEFGHALAGQGDITGDGVPDLAISAPTDADQSSPGTIDVFTPGRDHGEHLPIVMVDENDSPPLPVAFQGKSFASDRFRLLYQAHSPEGESAGNLVVEAKPQGLLFDGEGLVPGAAGTIDDRVRTIHVTLLAPETAYAWRAMTHLDWPYAPRTPWRSPVTDGAFTWDIRTPPTDPASIGDETTALGPGWGVYPNPVRRGAELNFRGLDGGVGEVDIFDVCGRRVYRATIRGGGSTSLLLPGLPAGVYTVRISSDQVGDAGPRRLVIR</sequence>
<feature type="region of interest" description="Disordered" evidence="4">
    <location>
        <begin position="1"/>
        <end position="31"/>
    </location>
</feature>
<dbReference type="InterPro" id="IPR000413">
    <property type="entry name" value="Integrin_alpha"/>
</dbReference>
<dbReference type="Gene3D" id="2.130.10.130">
    <property type="entry name" value="Integrin alpha, N-terminal"/>
    <property type="match status" value="7"/>
</dbReference>
<dbReference type="AlphaFoldDB" id="A0A956SFF1"/>
<dbReference type="PROSITE" id="PS51470">
    <property type="entry name" value="FG_GAP"/>
    <property type="match status" value="6"/>
</dbReference>
<dbReference type="GO" id="GO:0008305">
    <property type="term" value="C:integrin complex"/>
    <property type="evidence" value="ECO:0007669"/>
    <property type="project" value="InterPro"/>
</dbReference>
<protein>
    <submittedName>
        <fullName evidence="5">FG-GAP repeat protein</fullName>
    </submittedName>
</protein>
<dbReference type="SUPFAM" id="SSF69318">
    <property type="entry name" value="Integrin alpha N-terminal domain"/>
    <property type="match status" value="4"/>
</dbReference>